<dbReference type="OrthoDB" id="6234674at2759"/>
<sequence length="364" mass="40896">MGRVSLLARGSPVSTHELCARYLCVFNIVSFSFGLSMEGVYLSGQKDYLRLQQEGKAVLECRYKLSEGETAKVITWYHDDFMAFKWGPPDKPQIGEGLKEEDVDLTRDDGHLEFATLRNGIEGLYRCEVMTSSGETYKSPNFQLLVVDMPIIPDQVKHKVENCEIKFSWDAPAVKPKPEVMCGVWSETHGYSLIATKWMATPFYNGSVAYTLDEEKFDVKQMPLNSIIRCDLKITKVDDTQVLLLSKRYNFTEVWERGCVPLEVGDGVDVEYDNERLTCHAEVTAKDLSAPVIVIQTPDVPERPKTKKAPDSSAEDLTEEEPSSGGNGMIISWSIVILLSITVISGILCCLRNAPRKKDPRYMA</sequence>
<feature type="domain" description="Ig-like" evidence="3">
    <location>
        <begin position="54"/>
        <end position="143"/>
    </location>
</feature>
<reference evidence="4 5" key="1">
    <citation type="journal article" date="2019" name="PLoS Biol.">
        <title>Sex chromosomes control vertical transmission of feminizing Wolbachia symbionts in an isopod.</title>
        <authorList>
            <person name="Becking T."/>
            <person name="Chebbi M.A."/>
            <person name="Giraud I."/>
            <person name="Moumen B."/>
            <person name="Laverre T."/>
            <person name="Caubet Y."/>
            <person name="Peccoud J."/>
            <person name="Gilbert C."/>
            <person name="Cordaux R."/>
        </authorList>
    </citation>
    <scope>NUCLEOTIDE SEQUENCE [LARGE SCALE GENOMIC DNA]</scope>
    <source>
        <strain evidence="4">ANa2</strain>
        <tissue evidence="4">Whole body excluding digestive tract and cuticle</tissue>
    </source>
</reference>
<dbReference type="AlphaFoldDB" id="A0A5N5SU05"/>
<feature type="region of interest" description="Disordered" evidence="1">
    <location>
        <begin position="299"/>
        <end position="324"/>
    </location>
</feature>
<dbReference type="Gene3D" id="2.60.40.10">
    <property type="entry name" value="Immunoglobulins"/>
    <property type="match status" value="1"/>
</dbReference>
<dbReference type="InterPro" id="IPR013783">
    <property type="entry name" value="Ig-like_fold"/>
</dbReference>
<accession>A0A5N5SU05</accession>
<feature type="compositionally biased region" description="Acidic residues" evidence="1">
    <location>
        <begin position="313"/>
        <end position="322"/>
    </location>
</feature>
<dbReference type="Proteomes" id="UP000326759">
    <property type="component" value="Unassembled WGS sequence"/>
</dbReference>
<keyword evidence="2" id="KW-1133">Transmembrane helix</keyword>
<organism evidence="4 5">
    <name type="scientific">Armadillidium nasatum</name>
    <dbReference type="NCBI Taxonomy" id="96803"/>
    <lineage>
        <taxon>Eukaryota</taxon>
        <taxon>Metazoa</taxon>
        <taxon>Ecdysozoa</taxon>
        <taxon>Arthropoda</taxon>
        <taxon>Crustacea</taxon>
        <taxon>Multicrustacea</taxon>
        <taxon>Malacostraca</taxon>
        <taxon>Eumalacostraca</taxon>
        <taxon>Peracarida</taxon>
        <taxon>Isopoda</taxon>
        <taxon>Oniscidea</taxon>
        <taxon>Crinocheta</taxon>
        <taxon>Armadillidiidae</taxon>
        <taxon>Armadillidium</taxon>
    </lineage>
</organism>
<dbReference type="InterPro" id="IPR036179">
    <property type="entry name" value="Ig-like_dom_sf"/>
</dbReference>
<evidence type="ECO:0000313" key="5">
    <source>
        <dbReference type="Proteomes" id="UP000326759"/>
    </source>
</evidence>
<keyword evidence="2" id="KW-0812">Transmembrane</keyword>
<evidence type="ECO:0000256" key="1">
    <source>
        <dbReference type="SAM" id="MobiDB-lite"/>
    </source>
</evidence>
<dbReference type="InterPro" id="IPR007110">
    <property type="entry name" value="Ig-like_dom"/>
</dbReference>
<dbReference type="SUPFAM" id="SSF48726">
    <property type="entry name" value="Immunoglobulin"/>
    <property type="match status" value="1"/>
</dbReference>
<feature type="compositionally biased region" description="Basic and acidic residues" evidence="1">
    <location>
        <begin position="300"/>
        <end position="310"/>
    </location>
</feature>
<dbReference type="PROSITE" id="PS50835">
    <property type="entry name" value="IG_LIKE"/>
    <property type="match status" value="1"/>
</dbReference>
<keyword evidence="2" id="KW-0472">Membrane</keyword>
<evidence type="ECO:0000259" key="3">
    <source>
        <dbReference type="PROSITE" id="PS50835"/>
    </source>
</evidence>
<evidence type="ECO:0000313" key="4">
    <source>
        <dbReference type="EMBL" id="KAB7497398.1"/>
    </source>
</evidence>
<evidence type="ECO:0000256" key="2">
    <source>
        <dbReference type="SAM" id="Phobius"/>
    </source>
</evidence>
<gene>
    <name evidence="4" type="ORF">Anas_06555</name>
</gene>
<proteinExistence type="predicted"/>
<protein>
    <recommendedName>
        <fullName evidence="3">Ig-like domain-containing protein</fullName>
    </recommendedName>
</protein>
<name>A0A5N5SU05_9CRUS</name>
<dbReference type="EMBL" id="SEYY01020334">
    <property type="protein sequence ID" value="KAB7497398.1"/>
    <property type="molecule type" value="Genomic_DNA"/>
</dbReference>
<keyword evidence="5" id="KW-1185">Reference proteome</keyword>
<comment type="caution">
    <text evidence="4">The sequence shown here is derived from an EMBL/GenBank/DDBJ whole genome shotgun (WGS) entry which is preliminary data.</text>
</comment>
<feature type="transmembrane region" description="Helical" evidence="2">
    <location>
        <begin position="330"/>
        <end position="351"/>
    </location>
</feature>